<accession>A0A6C2UG62</accession>
<protein>
    <submittedName>
        <fullName evidence="2">Uncharacterized protein</fullName>
    </submittedName>
</protein>
<gene>
    <name evidence="2" type="ORF">SCARR_01217</name>
</gene>
<dbReference type="Proteomes" id="UP000346198">
    <property type="component" value="Unassembled WGS sequence"/>
</dbReference>
<proteinExistence type="predicted"/>
<dbReference type="AlphaFoldDB" id="A0A6C2UG62"/>
<evidence type="ECO:0000313" key="3">
    <source>
        <dbReference type="Proteomes" id="UP000346198"/>
    </source>
</evidence>
<sequence>MKKAWIVVSLFAWAIAPISSMAVGIATSMLPEGDVGLPYSATLSATNGTPPYSWEWRTYDMEAPYIETSQPNSFAETGVARGWQGYSYNSWTLAIPFDFPCFGGSYSSCQVDNYGRIGFDPDPYDDVDSYYYPKVTALGDSLITMDGDIYVDAQATYVTIRWEGVYEYYTDEYGNPYPVAFSVTLADDGTITMKYGNGNARGVRIYIREGNRPLAYYVRSPFSYSGSMDNVPDIVFSPIARDARVAGLSLTSSGLISGVPTVGFSNEVWVGVTDASGETDYRPIELVVFDDRDADGMLDVWEERIFSRNFEDAIASIYDVQREDNFDGDEFSNIEEFLLGLDPVTPDGDPLDTVQEGVELISKALTNDVDSVYFSLIDRCFMVAVDADPANYEARIYRAFSRLMNLVNDDELRAWLGEFGGALSFDFKLSGEFDINNIPLADDVVDRICSNALPAIDASYADLAFIPADWTGTAEISTNYFPVDETVYVDAADVAAAMSMLRLARAAALMARSQSANVDFEKLVLPMDGPLASVTVDGSTNDWNGVPVQLIGKIGSSIEYVKGARSASSVYILATLNTEEFDSLRIEAKVRLGLDSSVSAKQGYSSKNGWGYTNVSFSANGTNTEDMAWVYTNGMLEIEIPVPPGIAISNACVADLHLVFKGFIEGEWYDEYAGVTNYYSYYGSLDDDSLSAPSASPVETLLQSHPELLASVRSELDLSNAKIHLHEAIDLMQVADDRMKARADTLMHFIEYDPTNELVRTEFFNRLLEVEASLDAPLLVTETNNFGETVVDELVHLGAIFQPPYLSRAMLPEFWQTSAYPMNGTFPDPTFGGLLPGMSQGKVDEYLSLGAMPDADFDGLPDGWEYLYSGHPTNLVALSDDDGDGQSNFDEFVSGMNPTNPLSCFKAAFAPQEAGAAPGIIINWDAAEGRVYDILRCDQLGQTFLLLESGIHYPQNSYTDTLHRASSSGFYRVVVRKPTVDDSDADGLPDEWERDYLGGTHLAGSGMDSDGDGQDDVHEYLAGTDPTNAASVFAVFDARQATEGFVIEWVSMPERTYTVKWAPEVGAMFKTLETGIIAPGSYTDTVHSVESEGFYKVDVEMTPPTL</sequence>
<name>A0A6C2UG62_9BACT</name>
<reference evidence="2 3" key="1">
    <citation type="submission" date="2019-04" db="EMBL/GenBank/DDBJ databases">
        <authorList>
            <person name="Van Vliet M D."/>
        </authorList>
    </citation>
    <scope>NUCLEOTIDE SEQUENCE [LARGE SCALE GENOMIC DNA]</scope>
    <source>
        <strain evidence="2 3">F21</strain>
    </source>
</reference>
<keyword evidence="1" id="KW-0732">Signal</keyword>
<dbReference type="RefSeq" id="WP_136060582.1">
    <property type="nucleotide sequence ID" value="NZ_CAAHFH010000001.1"/>
</dbReference>
<dbReference type="EMBL" id="CAAHFH010000001">
    <property type="protein sequence ID" value="VGO19160.1"/>
    <property type="molecule type" value="Genomic_DNA"/>
</dbReference>
<keyword evidence="3" id="KW-1185">Reference proteome</keyword>
<organism evidence="2 3">
    <name type="scientific">Pontiella sulfatireligans</name>
    <dbReference type="NCBI Taxonomy" id="2750658"/>
    <lineage>
        <taxon>Bacteria</taxon>
        <taxon>Pseudomonadati</taxon>
        <taxon>Kiritimatiellota</taxon>
        <taxon>Kiritimatiellia</taxon>
        <taxon>Kiritimatiellales</taxon>
        <taxon>Pontiellaceae</taxon>
        <taxon>Pontiella</taxon>
    </lineage>
</organism>
<evidence type="ECO:0000256" key="1">
    <source>
        <dbReference type="SAM" id="SignalP"/>
    </source>
</evidence>
<evidence type="ECO:0000313" key="2">
    <source>
        <dbReference type="EMBL" id="VGO19160.1"/>
    </source>
</evidence>
<feature type="chain" id="PRO_5025684147" evidence="1">
    <location>
        <begin position="23"/>
        <end position="1106"/>
    </location>
</feature>
<feature type="signal peptide" evidence="1">
    <location>
        <begin position="1"/>
        <end position="22"/>
    </location>
</feature>